<gene>
    <name evidence="1" type="ORF">RRG08_003184</name>
</gene>
<comment type="caution">
    <text evidence="1">The sequence shown here is derived from an EMBL/GenBank/DDBJ whole genome shotgun (WGS) entry which is preliminary data.</text>
</comment>
<sequence length="78" mass="9042">MECVDDAIVQAKECLKIKEVIVQTRTDCKGQGSSTTKWWSNAEGKERRDMVINDIRLNEDSRRVQEAVQQMQQGQWTN</sequence>
<keyword evidence="2" id="KW-1185">Reference proteome</keyword>
<protein>
    <submittedName>
        <fullName evidence="1">Uncharacterized protein</fullName>
    </submittedName>
</protein>
<evidence type="ECO:0000313" key="1">
    <source>
        <dbReference type="EMBL" id="KAK3800780.1"/>
    </source>
</evidence>
<accession>A0AAE1B735</accession>
<dbReference type="AlphaFoldDB" id="A0AAE1B735"/>
<dbReference type="Proteomes" id="UP001283361">
    <property type="component" value="Unassembled WGS sequence"/>
</dbReference>
<organism evidence="1 2">
    <name type="scientific">Elysia crispata</name>
    <name type="common">lettuce slug</name>
    <dbReference type="NCBI Taxonomy" id="231223"/>
    <lineage>
        <taxon>Eukaryota</taxon>
        <taxon>Metazoa</taxon>
        <taxon>Spiralia</taxon>
        <taxon>Lophotrochozoa</taxon>
        <taxon>Mollusca</taxon>
        <taxon>Gastropoda</taxon>
        <taxon>Heterobranchia</taxon>
        <taxon>Euthyneura</taxon>
        <taxon>Panpulmonata</taxon>
        <taxon>Sacoglossa</taxon>
        <taxon>Placobranchoidea</taxon>
        <taxon>Plakobranchidae</taxon>
        <taxon>Elysia</taxon>
    </lineage>
</organism>
<evidence type="ECO:0000313" key="2">
    <source>
        <dbReference type="Proteomes" id="UP001283361"/>
    </source>
</evidence>
<dbReference type="EMBL" id="JAWDGP010000422">
    <property type="protein sequence ID" value="KAK3800780.1"/>
    <property type="molecule type" value="Genomic_DNA"/>
</dbReference>
<proteinExistence type="predicted"/>
<name>A0AAE1B735_9GAST</name>
<reference evidence="1" key="1">
    <citation type="journal article" date="2023" name="G3 (Bethesda)">
        <title>A reference genome for the long-term kleptoplast-retaining sea slug Elysia crispata morphotype clarki.</title>
        <authorList>
            <person name="Eastman K.E."/>
            <person name="Pendleton A.L."/>
            <person name="Shaikh M.A."/>
            <person name="Suttiyut T."/>
            <person name="Ogas R."/>
            <person name="Tomko P."/>
            <person name="Gavelis G."/>
            <person name="Widhalm J.R."/>
            <person name="Wisecaver J.H."/>
        </authorList>
    </citation>
    <scope>NUCLEOTIDE SEQUENCE</scope>
    <source>
        <strain evidence="1">ECLA1</strain>
    </source>
</reference>